<dbReference type="AlphaFoldDB" id="A0A5B8FQ17"/>
<evidence type="ECO:0000313" key="1">
    <source>
        <dbReference type="EMBL" id="QDL90425.1"/>
    </source>
</evidence>
<organism evidence="1 2">
    <name type="scientific">Paroceanicella profunda</name>
    <dbReference type="NCBI Taxonomy" id="2579971"/>
    <lineage>
        <taxon>Bacteria</taxon>
        <taxon>Pseudomonadati</taxon>
        <taxon>Pseudomonadota</taxon>
        <taxon>Alphaproteobacteria</taxon>
        <taxon>Rhodobacterales</taxon>
        <taxon>Paracoccaceae</taxon>
        <taxon>Paroceanicella</taxon>
    </lineage>
</organism>
<dbReference type="Gene3D" id="3.40.50.1820">
    <property type="entry name" value="alpha/beta hydrolase"/>
    <property type="match status" value="1"/>
</dbReference>
<reference evidence="1 2" key="1">
    <citation type="submission" date="2019-06" db="EMBL/GenBank/DDBJ databases">
        <title>Genome sequence of Rhodobacteraceae bacterium D4M1.</title>
        <authorList>
            <person name="Cao J."/>
        </authorList>
    </citation>
    <scope>NUCLEOTIDE SEQUENCE [LARGE SCALE GENOMIC DNA]</scope>
    <source>
        <strain evidence="1 2">D4M1</strain>
    </source>
</reference>
<keyword evidence="1" id="KW-0378">Hydrolase</keyword>
<sequence>MPRITAPDETRLSCKHRGAGTPGVFNHGRPLNAEARTMCFADRGYRAIVGDRRGHGRSDQPRGGTGMVTCAGDLATPILHGDDVQAVPVDTPAREAAALVPDAGLKACPGGAHGHAGTHRDAVDADPPACVRA</sequence>
<dbReference type="OrthoDB" id="9804723at2"/>
<dbReference type="KEGG" id="ppru:FDP22_00620"/>
<gene>
    <name evidence="1" type="ORF">FDP22_00620</name>
</gene>
<dbReference type="EMBL" id="CP040818">
    <property type="protein sequence ID" value="QDL90425.1"/>
    <property type="molecule type" value="Genomic_DNA"/>
</dbReference>
<dbReference type="GO" id="GO:0016787">
    <property type="term" value="F:hydrolase activity"/>
    <property type="evidence" value="ECO:0007669"/>
    <property type="project" value="UniProtKB-KW"/>
</dbReference>
<dbReference type="InterPro" id="IPR029058">
    <property type="entry name" value="AB_hydrolase_fold"/>
</dbReference>
<protein>
    <submittedName>
        <fullName evidence="1">Alpha/beta hydrolase</fullName>
    </submittedName>
</protein>
<proteinExistence type="predicted"/>
<evidence type="ECO:0000313" key="2">
    <source>
        <dbReference type="Proteomes" id="UP000305888"/>
    </source>
</evidence>
<accession>A0A5B8FQ17</accession>
<dbReference type="Proteomes" id="UP000305888">
    <property type="component" value="Chromosome"/>
</dbReference>
<keyword evidence="2" id="KW-1185">Reference proteome</keyword>
<name>A0A5B8FQ17_9RHOB</name>
<dbReference type="RefSeq" id="WP_138577277.1">
    <property type="nucleotide sequence ID" value="NZ_CP040818.1"/>
</dbReference>
<dbReference type="SUPFAM" id="SSF53474">
    <property type="entry name" value="alpha/beta-Hydrolases"/>
    <property type="match status" value="1"/>
</dbReference>